<dbReference type="Pfam" id="PF13136">
    <property type="entry name" value="DUF3984"/>
    <property type="match status" value="1"/>
</dbReference>
<feature type="compositionally biased region" description="Basic and acidic residues" evidence="1">
    <location>
        <begin position="181"/>
        <end position="190"/>
    </location>
</feature>
<feature type="compositionally biased region" description="Polar residues" evidence="1">
    <location>
        <begin position="144"/>
        <end position="161"/>
    </location>
</feature>
<comment type="caution">
    <text evidence="2">The sequence shown here is derived from an EMBL/GenBank/DDBJ whole genome shotgun (WGS) entry which is preliminary data.</text>
</comment>
<sequence>MSRAELPIKHGQPFKSHEAAASIIPSQFNELATRLVSSLDIYCSLLPKAPPLMELSQSGGGFRSRRSYPSLNHASLAPLTSRFPIDDDVEPQDYFTPRAEDADSYYSAHDAPAKTSYLSSYSVPGTPGLLSHSRSGSRARHQRSTSSSRAHLSDTNLQGQDDIQPFHHQGTKTKRHSSRHHPSDSASRRDAEWMLRAGIALASSTREEKGQSWLAKRESSTSLVDEGKHDVDSPGHLTKMSRRSRSGRSTPAASRSRIVSRRGSRPDLTMTGLEMTSTRQGGSAGGFESPAGDVRHLIPDFVDERIRAEMEFIQQGDYTSDSDDYSDSEDEIDEQEMQRLTRERGFGLGGWFDRMVEWTVFGVDDWPLSYSGGPAVDQVPKNVELADPSPDDEDDQMSISGLTDGPDGASTIGDSEASAVTEKPGEHGGWEDAWWLLGVIKRALV</sequence>
<dbReference type="InterPro" id="IPR025040">
    <property type="entry name" value="DUF3984"/>
</dbReference>
<feature type="compositionally biased region" description="Basic residues" evidence="1">
    <location>
        <begin position="169"/>
        <end position="180"/>
    </location>
</feature>
<feature type="region of interest" description="Disordered" evidence="1">
    <location>
        <begin position="128"/>
        <end position="190"/>
    </location>
</feature>
<dbReference type="EMBL" id="SPNV01000180">
    <property type="protein sequence ID" value="KAF5859055.1"/>
    <property type="molecule type" value="Genomic_DNA"/>
</dbReference>
<protein>
    <submittedName>
        <fullName evidence="2">Uncharacterized protein</fullName>
    </submittedName>
</protein>
<feature type="region of interest" description="Disordered" evidence="1">
    <location>
        <begin position="204"/>
        <end position="269"/>
    </location>
</feature>
<evidence type="ECO:0000256" key="1">
    <source>
        <dbReference type="SAM" id="MobiDB-lite"/>
    </source>
</evidence>
<organism evidence="2 3">
    <name type="scientific">Petromyces alliaceus</name>
    <name type="common">Aspergillus alliaceus</name>
    <dbReference type="NCBI Taxonomy" id="209559"/>
    <lineage>
        <taxon>Eukaryota</taxon>
        <taxon>Fungi</taxon>
        <taxon>Dikarya</taxon>
        <taxon>Ascomycota</taxon>
        <taxon>Pezizomycotina</taxon>
        <taxon>Eurotiomycetes</taxon>
        <taxon>Eurotiomycetidae</taxon>
        <taxon>Eurotiales</taxon>
        <taxon>Aspergillaceae</taxon>
        <taxon>Aspergillus</taxon>
        <taxon>Aspergillus subgen. Circumdati</taxon>
    </lineage>
</organism>
<accession>A0A8H6A368</accession>
<dbReference type="Proteomes" id="UP000541154">
    <property type="component" value="Unassembled WGS sequence"/>
</dbReference>
<dbReference type="AlphaFoldDB" id="A0A8H6A368"/>
<gene>
    <name evidence="2" type="ORF">ETB97_003436</name>
</gene>
<keyword evidence="3" id="KW-1185">Reference proteome</keyword>
<feature type="region of interest" description="Disordered" evidence="1">
    <location>
        <begin position="82"/>
        <end position="106"/>
    </location>
</feature>
<feature type="region of interest" description="Disordered" evidence="1">
    <location>
        <begin position="384"/>
        <end position="426"/>
    </location>
</feature>
<proteinExistence type="predicted"/>
<reference evidence="2 3" key="1">
    <citation type="submission" date="2019-04" db="EMBL/GenBank/DDBJ databases">
        <title>Aspergillus burnettii sp. nov., novel species from soil in southeast Queensland.</title>
        <authorList>
            <person name="Gilchrist C.L.M."/>
            <person name="Pitt J.I."/>
            <person name="Lange L."/>
            <person name="Lacey H.J."/>
            <person name="Vuong D."/>
            <person name="Midgley D.J."/>
            <person name="Greenfield P."/>
            <person name="Bradbury M."/>
            <person name="Lacey E."/>
            <person name="Busk P.K."/>
            <person name="Pilgaard B."/>
            <person name="Chooi Y.H."/>
            <person name="Piggott A.M."/>
        </authorList>
    </citation>
    <scope>NUCLEOTIDE SEQUENCE [LARGE SCALE GENOMIC DNA]</scope>
    <source>
        <strain evidence="2 3">FRR 5400</strain>
    </source>
</reference>
<feature type="compositionally biased region" description="Basic and acidic residues" evidence="1">
    <location>
        <begin position="205"/>
        <end position="233"/>
    </location>
</feature>
<name>A0A8H6A368_PETAA</name>
<evidence type="ECO:0000313" key="2">
    <source>
        <dbReference type="EMBL" id="KAF5859055.1"/>
    </source>
</evidence>
<evidence type="ECO:0000313" key="3">
    <source>
        <dbReference type="Proteomes" id="UP000541154"/>
    </source>
</evidence>